<comment type="caution">
    <text evidence="1">The sequence shown here is derived from an EMBL/GenBank/DDBJ whole genome shotgun (WGS) entry which is preliminary data.</text>
</comment>
<evidence type="ECO:0000313" key="2">
    <source>
        <dbReference type="Proteomes" id="UP001528823"/>
    </source>
</evidence>
<reference evidence="1 2" key="1">
    <citation type="submission" date="2022-11" db="EMBL/GenBank/DDBJ databases">
        <title>Spartinivicinus poritis sp. nov., isolated from scleractinian coral Porites lutea.</title>
        <authorList>
            <person name="Zhang G."/>
            <person name="Cai L."/>
            <person name="Wei Q."/>
        </authorList>
    </citation>
    <scope>NUCLEOTIDE SEQUENCE [LARGE SCALE GENOMIC DNA]</scope>
    <source>
        <strain evidence="1 2">A2-2</strain>
    </source>
</reference>
<gene>
    <name evidence="1" type="ORF">ORQ98_05480</name>
</gene>
<dbReference type="Proteomes" id="UP001528823">
    <property type="component" value="Unassembled WGS sequence"/>
</dbReference>
<organism evidence="1 2">
    <name type="scientific">Spartinivicinus poritis</name>
    <dbReference type="NCBI Taxonomy" id="2994640"/>
    <lineage>
        <taxon>Bacteria</taxon>
        <taxon>Pseudomonadati</taxon>
        <taxon>Pseudomonadota</taxon>
        <taxon>Gammaproteobacteria</taxon>
        <taxon>Oceanospirillales</taxon>
        <taxon>Zooshikellaceae</taxon>
        <taxon>Spartinivicinus</taxon>
    </lineage>
</organism>
<keyword evidence="2" id="KW-1185">Reference proteome</keyword>
<proteinExistence type="predicted"/>
<sequence length="105" mass="11986">MLYECRFTTLIENQQFIPLLKDKTLFYVDTHVGAFTVDDNGEAIVEKVTANQQKTFILSDKLTRLSHVTTIKENGLAYHVKNLTLLGEDRSTILQGHCTTHQTFL</sequence>
<dbReference type="EMBL" id="JAPMOU010000004">
    <property type="protein sequence ID" value="MDE1461413.1"/>
    <property type="molecule type" value="Genomic_DNA"/>
</dbReference>
<name>A0ABT5U7K5_9GAMM</name>
<accession>A0ABT5U7K5</accession>
<protein>
    <submittedName>
        <fullName evidence="1">Uncharacterized protein</fullName>
    </submittedName>
</protein>
<evidence type="ECO:0000313" key="1">
    <source>
        <dbReference type="EMBL" id="MDE1461413.1"/>
    </source>
</evidence>
<dbReference type="RefSeq" id="WP_274687775.1">
    <property type="nucleotide sequence ID" value="NZ_JAPMOU010000004.1"/>
</dbReference>